<dbReference type="Proteomes" id="UP000663838">
    <property type="component" value="Unassembled WGS sequence"/>
</dbReference>
<dbReference type="EMBL" id="CAJOBP010006079">
    <property type="protein sequence ID" value="CAF4484682.1"/>
    <property type="molecule type" value="Genomic_DNA"/>
</dbReference>
<feature type="region of interest" description="Disordered" evidence="1">
    <location>
        <begin position="67"/>
        <end position="89"/>
    </location>
</feature>
<protein>
    <submittedName>
        <fullName evidence="4">Uncharacterized protein</fullName>
    </submittedName>
</protein>
<accession>A0A821DU09</accession>
<evidence type="ECO:0000313" key="4">
    <source>
        <dbReference type="EMBL" id="CAF4626450.1"/>
    </source>
</evidence>
<reference evidence="4" key="1">
    <citation type="submission" date="2021-02" db="EMBL/GenBank/DDBJ databases">
        <authorList>
            <person name="Nowell W R."/>
        </authorList>
    </citation>
    <scope>NUCLEOTIDE SEQUENCE</scope>
</reference>
<dbReference type="Proteomes" id="UP000663848">
    <property type="component" value="Unassembled WGS sequence"/>
</dbReference>
<name>A0A821DU09_9BILA</name>
<gene>
    <name evidence="2" type="ORF">HFQ381_LOCUS14464</name>
    <name evidence="5" type="ORF">QYT958_LOCUS24131</name>
    <name evidence="6" type="ORF">TOA249_LOCUS27369</name>
    <name evidence="4" type="ORF">TSG867_LOCUS29341</name>
    <name evidence="3" type="ORF">UJA718_LOCUS25197</name>
</gene>
<dbReference type="EMBL" id="CAJOBQ010004077">
    <property type="protein sequence ID" value="CAF4626450.1"/>
    <property type="molecule type" value="Genomic_DNA"/>
</dbReference>
<dbReference type="AlphaFoldDB" id="A0A821DU09"/>
<comment type="caution">
    <text evidence="4">The sequence shown here is derived from an EMBL/GenBank/DDBJ whole genome shotgun (WGS) entry which is preliminary data.</text>
</comment>
<dbReference type="EMBL" id="CAJOBO010000945">
    <property type="protein sequence ID" value="CAF4315408.1"/>
    <property type="molecule type" value="Genomic_DNA"/>
</dbReference>
<evidence type="ECO:0000313" key="2">
    <source>
        <dbReference type="EMBL" id="CAF4315408.1"/>
    </source>
</evidence>
<evidence type="ECO:0000313" key="6">
    <source>
        <dbReference type="EMBL" id="CAF4857033.1"/>
    </source>
</evidence>
<dbReference type="Proteomes" id="UP000663873">
    <property type="component" value="Unassembled WGS sequence"/>
</dbReference>
<keyword evidence="8" id="KW-1185">Reference proteome</keyword>
<evidence type="ECO:0000313" key="5">
    <source>
        <dbReference type="EMBL" id="CAF4805357.1"/>
    </source>
</evidence>
<evidence type="ECO:0000313" key="7">
    <source>
        <dbReference type="Proteomes" id="UP000663862"/>
    </source>
</evidence>
<dbReference type="EMBL" id="CAJOBS010003462">
    <property type="protein sequence ID" value="CAF4857033.1"/>
    <property type="molecule type" value="Genomic_DNA"/>
</dbReference>
<evidence type="ECO:0000313" key="3">
    <source>
        <dbReference type="EMBL" id="CAF4484682.1"/>
    </source>
</evidence>
<evidence type="ECO:0000256" key="1">
    <source>
        <dbReference type="SAM" id="MobiDB-lite"/>
    </source>
</evidence>
<dbReference type="Proteomes" id="UP000663851">
    <property type="component" value="Unassembled WGS sequence"/>
</dbReference>
<sequence length="115" mass="13095">MMMVDRLEKAYFKNLDVVELMDETNRALVNVLKKSSKFESFQNKNIEPDIFKLIYCRVEAIRGTGPSDPGRCPKIRLKEPGPNETSAGFQTDENHEIAAAMAHHPFQSLQRTGKK</sequence>
<dbReference type="EMBL" id="CAJOBR010005057">
    <property type="protein sequence ID" value="CAF4805357.1"/>
    <property type="molecule type" value="Genomic_DNA"/>
</dbReference>
<dbReference type="Proteomes" id="UP000663862">
    <property type="component" value="Unassembled WGS sequence"/>
</dbReference>
<organism evidence="4 7">
    <name type="scientific">Rotaria socialis</name>
    <dbReference type="NCBI Taxonomy" id="392032"/>
    <lineage>
        <taxon>Eukaryota</taxon>
        <taxon>Metazoa</taxon>
        <taxon>Spiralia</taxon>
        <taxon>Gnathifera</taxon>
        <taxon>Rotifera</taxon>
        <taxon>Eurotatoria</taxon>
        <taxon>Bdelloidea</taxon>
        <taxon>Philodinida</taxon>
        <taxon>Philodinidae</taxon>
        <taxon>Rotaria</taxon>
    </lineage>
</organism>
<proteinExistence type="predicted"/>
<evidence type="ECO:0000313" key="8">
    <source>
        <dbReference type="Proteomes" id="UP000663873"/>
    </source>
</evidence>